<dbReference type="PANTHER" id="PTHR23120">
    <property type="entry name" value="MAESTRO-RELATED HEAT DOMAIN-CONTAINING"/>
    <property type="match status" value="1"/>
</dbReference>
<gene>
    <name evidence="1" type="ORF">N325_02608</name>
</gene>
<evidence type="ECO:0000313" key="2">
    <source>
        <dbReference type="Proteomes" id="UP000053615"/>
    </source>
</evidence>
<name>A0A091K4L8_COLST</name>
<keyword evidence="2" id="KW-1185">Reference proteome</keyword>
<dbReference type="InterPro" id="IPR045206">
    <property type="entry name" value="Maestro_heat-like_prot"/>
</dbReference>
<dbReference type="GO" id="GO:0005737">
    <property type="term" value="C:cytoplasm"/>
    <property type="evidence" value="ECO:0007669"/>
    <property type="project" value="TreeGrafter"/>
</dbReference>
<protein>
    <submittedName>
        <fullName evidence="1">Uncharacterized protein</fullName>
    </submittedName>
</protein>
<dbReference type="PANTHER" id="PTHR23120:SF42">
    <property type="entry name" value="MAESTRO HEAT-LIKE REPEAT FAMILY MEMBER 3"/>
    <property type="match status" value="1"/>
</dbReference>
<accession>A0A091K4L8</accession>
<dbReference type="Proteomes" id="UP000053615">
    <property type="component" value="Unassembled WGS sequence"/>
</dbReference>
<feature type="non-terminal residue" evidence="1">
    <location>
        <position position="1"/>
    </location>
</feature>
<feature type="non-terminal residue" evidence="1">
    <location>
        <position position="107"/>
    </location>
</feature>
<proteinExistence type="predicted"/>
<evidence type="ECO:0000313" key="1">
    <source>
        <dbReference type="EMBL" id="KFP31063.1"/>
    </source>
</evidence>
<dbReference type="AlphaFoldDB" id="A0A091K4L8"/>
<reference evidence="1 2" key="1">
    <citation type="submission" date="2014-04" db="EMBL/GenBank/DDBJ databases">
        <title>Genome evolution of avian class.</title>
        <authorList>
            <person name="Zhang G."/>
            <person name="Li C."/>
        </authorList>
    </citation>
    <scope>NUCLEOTIDE SEQUENCE [LARGE SCALE GENOMIC DNA]</scope>
    <source>
        <strain evidence="1">BGI_N325</strain>
    </source>
</reference>
<organism evidence="1 2">
    <name type="scientific">Colius striatus</name>
    <name type="common">Speckled mousebird</name>
    <dbReference type="NCBI Taxonomy" id="57412"/>
    <lineage>
        <taxon>Eukaryota</taxon>
        <taxon>Metazoa</taxon>
        <taxon>Chordata</taxon>
        <taxon>Craniata</taxon>
        <taxon>Vertebrata</taxon>
        <taxon>Euteleostomi</taxon>
        <taxon>Archelosauria</taxon>
        <taxon>Archosauria</taxon>
        <taxon>Dinosauria</taxon>
        <taxon>Saurischia</taxon>
        <taxon>Theropoda</taxon>
        <taxon>Coelurosauria</taxon>
        <taxon>Aves</taxon>
        <taxon>Neognathae</taxon>
        <taxon>Neoaves</taxon>
        <taxon>Telluraves</taxon>
        <taxon>Coraciimorphae</taxon>
        <taxon>Coliiformes</taxon>
        <taxon>Coliidae</taxon>
        <taxon>Colius</taxon>
    </lineage>
</organism>
<dbReference type="EMBL" id="KK541710">
    <property type="protein sequence ID" value="KFP31063.1"/>
    <property type="molecule type" value="Genomic_DNA"/>
</dbReference>
<sequence>RAVANMWKEMMSMSKRADRVLQELLCVIEDWPLHRTSTSDGKSINIFALDATRVLHEIFQMRVCPESLTVHFPQLFLALLFQIFFCTDQMSAKANSIWRRRQQEGHL</sequence>